<evidence type="ECO:0000256" key="3">
    <source>
        <dbReference type="ARBA" id="ARBA00022837"/>
    </source>
</evidence>
<feature type="domain" description="EF-hand" evidence="6">
    <location>
        <begin position="311"/>
        <end position="346"/>
    </location>
</feature>
<accession>A0A7J6M0R1</accession>
<dbReference type="Pfam" id="PF00036">
    <property type="entry name" value="EF-hand_1"/>
    <property type="match status" value="1"/>
</dbReference>
<keyword evidence="1" id="KW-0479">Metal-binding</keyword>
<dbReference type="OrthoDB" id="439832at2759"/>
<dbReference type="Proteomes" id="UP000570595">
    <property type="component" value="Unassembled WGS sequence"/>
</dbReference>
<gene>
    <name evidence="7" type="ORF">FOZ61_000205</name>
</gene>
<name>A0A7J6M0R1_PEROL</name>
<sequence>MSLPKRADESPALPGASNFKGRSPDPLFSSIKHHSNSASMMQSRINHGLQAESSGVRGLLPEEPPAERAELPTKFDIERLKKAFDACDLDLSGVLTKDKIRHVLALLGKVVDESILDIMLGMADCDGDGQVTWDDFATLFRNPAKALERADARDDRARLELQDAQRQHHRIREQQREWILAVHEEKMPDKEQNKLLGDPHIFATTAYKTSFECSRGRSTVRFSLGSLPGVFTQLTGSATIQPGDLKHMYKLFKEVDTDSSGELDIEEFTQMFPGEDAALVRRMFDLFDTDGSGTIELKEFVIGLSSLSSVSTVDKVKFAFNLYDLDNSGFLDYGELLQLLTAAQAGMGKIKNSDVRSRAEEVYASLGISPKEDSSGDEDKYPPLSYEQFKSELGEGR</sequence>
<evidence type="ECO:0000256" key="2">
    <source>
        <dbReference type="ARBA" id="ARBA00022737"/>
    </source>
</evidence>
<keyword evidence="4" id="KW-0175">Coiled coil</keyword>
<dbReference type="InterPro" id="IPR011992">
    <property type="entry name" value="EF-hand-dom_pair"/>
</dbReference>
<protein>
    <recommendedName>
        <fullName evidence="6">EF-hand domain-containing protein</fullName>
    </recommendedName>
</protein>
<proteinExistence type="predicted"/>
<dbReference type="GO" id="GO:0005509">
    <property type="term" value="F:calcium ion binding"/>
    <property type="evidence" value="ECO:0007669"/>
    <property type="project" value="InterPro"/>
</dbReference>
<dbReference type="AlphaFoldDB" id="A0A7J6M0R1"/>
<dbReference type="PROSITE" id="PS50222">
    <property type="entry name" value="EF_HAND_2"/>
    <property type="match status" value="5"/>
</dbReference>
<feature type="domain" description="EF-hand" evidence="6">
    <location>
        <begin position="75"/>
        <end position="110"/>
    </location>
</feature>
<evidence type="ECO:0000313" key="8">
    <source>
        <dbReference type="Proteomes" id="UP000570595"/>
    </source>
</evidence>
<evidence type="ECO:0000256" key="4">
    <source>
        <dbReference type="SAM" id="Coils"/>
    </source>
</evidence>
<reference evidence="7 8" key="1">
    <citation type="submission" date="2020-04" db="EMBL/GenBank/DDBJ databases">
        <title>Perkinsus olseni comparative genomics.</title>
        <authorList>
            <person name="Bogema D.R."/>
        </authorList>
    </citation>
    <scope>NUCLEOTIDE SEQUENCE [LARGE SCALE GENOMIC DNA]</scope>
    <source>
        <strain evidence="7">ATCC PRA-179</strain>
    </source>
</reference>
<feature type="region of interest" description="Disordered" evidence="5">
    <location>
        <begin position="366"/>
        <end position="385"/>
    </location>
</feature>
<dbReference type="Pfam" id="PF13499">
    <property type="entry name" value="EF-hand_7"/>
    <property type="match status" value="2"/>
</dbReference>
<feature type="compositionally biased region" description="Basic and acidic residues" evidence="5">
    <location>
        <begin position="370"/>
        <end position="381"/>
    </location>
</feature>
<dbReference type="CDD" id="cd00051">
    <property type="entry name" value="EFh"/>
    <property type="match status" value="1"/>
</dbReference>
<feature type="domain" description="EF-hand" evidence="6">
    <location>
        <begin position="275"/>
        <end position="310"/>
    </location>
</feature>
<comment type="caution">
    <text evidence="7">The sequence shown here is derived from an EMBL/GenBank/DDBJ whole genome shotgun (WGS) entry which is preliminary data.</text>
</comment>
<dbReference type="EMBL" id="JABAHT010000102">
    <property type="protein sequence ID" value="KAF4665075.1"/>
    <property type="molecule type" value="Genomic_DNA"/>
</dbReference>
<keyword evidence="2" id="KW-0677">Repeat</keyword>
<evidence type="ECO:0000256" key="5">
    <source>
        <dbReference type="SAM" id="MobiDB-lite"/>
    </source>
</evidence>
<feature type="coiled-coil region" evidence="4">
    <location>
        <begin position="147"/>
        <end position="174"/>
    </location>
</feature>
<dbReference type="SMART" id="SM00054">
    <property type="entry name" value="EFh"/>
    <property type="match status" value="5"/>
</dbReference>
<dbReference type="PRINTS" id="PR00450">
    <property type="entry name" value="RECOVERIN"/>
</dbReference>
<dbReference type="InterPro" id="IPR002048">
    <property type="entry name" value="EF_hand_dom"/>
</dbReference>
<dbReference type="PANTHER" id="PTHR45942">
    <property type="entry name" value="PROTEIN PHOSPATASE 3 REGULATORY SUBUNIT B ALPHA ISOFORM TYPE 1"/>
    <property type="match status" value="1"/>
</dbReference>
<feature type="domain" description="EF-hand" evidence="6">
    <location>
        <begin position="111"/>
        <end position="146"/>
    </location>
</feature>
<feature type="domain" description="EF-hand" evidence="6">
    <location>
        <begin position="243"/>
        <end position="272"/>
    </location>
</feature>
<dbReference type="PROSITE" id="PS00018">
    <property type="entry name" value="EF_HAND_1"/>
    <property type="match status" value="3"/>
</dbReference>
<keyword evidence="3" id="KW-0106">Calcium</keyword>
<dbReference type="SUPFAM" id="SSF47473">
    <property type="entry name" value="EF-hand"/>
    <property type="match status" value="2"/>
</dbReference>
<organism evidence="7 8">
    <name type="scientific">Perkinsus olseni</name>
    <name type="common">Perkinsus atlanticus</name>
    <dbReference type="NCBI Taxonomy" id="32597"/>
    <lineage>
        <taxon>Eukaryota</taxon>
        <taxon>Sar</taxon>
        <taxon>Alveolata</taxon>
        <taxon>Perkinsozoa</taxon>
        <taxon>Perkinsea</taxon>
        <taxon>Perkinsida</taxon>
        <taxon>Perkinsidae</taxon>
        <taxon>Perkinsus</taxon>
    </lineage>
</organism>
<feature type="region of interest" description="Disordered" evidence="5">
    <location>
        <begin position="1"/>
        <end position="32"/>
    </location>
</feature>
<dbReference type="InterPro" id="IPR018247">
    <property type="entry name" value="EF_Hand_1_Ca_BS"/>
</dbReference>
<dbReference type="Gene3D" id="1.10.238.10">
    <property type="entry name" value="EF-hand"/>
    <property type="match status" value="2"/>
</dbReference>
<evidence type="ECO:0000313" key="7">
    <source>
        <dbReference type="EMBL" id="KAF4665075.1"/>
    </source>
</evidence>
<evidence type="ECO:0000259" key="6">
    <source>
        <dbReference type="PROSITE" id="PS50222"/>
    </source>
</evidence>
<evidence type="ECO:0000256" key="1">
    <source>
        <dbReference type="ARBA" id="ARBA00022723"/>
    </source>
</evidence>